<keyword evidence="4" id="KW-0449">Lipoprotein</keyword>
<accession>A0A0U1P0I1</accession>
<dbReference type="EMBL" id="CVRB01000004">
    <property type="protein sequence ID" value="CRK83784.1"/>
    <property type="molecule type" value="Genomic_DNA"/>
</dbReference>
<dbReference type="InterPro" id="IPR032693">
    <property type="entry name" value="YtkA-like_dom"/>
</dbReference>
<dbReference type="Proteomes" id="UP000199087">
    <property type="component" value="Unassembled WGS sequence"/>
</dbReference>
<evidence type="ECO:0000259" key="3">
    <source>
        <dbReference type="Pfam" id="PF13115"/>
    </source>
</evidence>
<keyword evidence="5" id="KW-1185">Reference proteome</keyword>
<sequence length="164" mass="18370" precursor="true">MKKVMYLVVSILLLVMLSSCGSSKTNSNGQPQMLNVELAVKPEQGKVGQPITFEAKVTQGNDRVNDADEVQFEIWRAKDQQHEKIAIKHPKNGIYQLKKTFSQEGTYYIISHVTARGMHNMPKKEFIVGTPSEPEDPKANNSMNGMNMGDQKDKDHQSPSKDGH</sequence>
<dbReference type="RefSeq" id="WP_090636833.1">
    <property type="nucleotide sequence ID" value="NZ_CVRB01000004.1"/>
</dbReference>
<evidence type="ECO:0000256" key="2">
    <source>
        <dbReference type="SAM" id="SignalP"/>
    </source>
</evidence>
<feature type="compositionally biased region" description="Basic and acidic residues" evidence="1">
    <location>
        <begin position="150"/>
        <end position="164"/>
    </location>
</feature>
<dbReference type="STRING" id="1499688.BN000_03778"/>
<feature type="domain" description="YtkA-like" evidence="3">
    <location>
        <begin position="31"/>
        <end position="112"/>
    </location>
</feature>
<name>A0A0U1P0I1_9BACI</name>
<feature type="chain" id="PRO_5006712481" evidence="2">
    <location>
        <begin position="22"/>
        <end position="164"/>
    </location>
</feature>
<feature type="signal peptide" evidence="2">
    <location>
        <begin position="1"/>
        <end position="21"/>
    </location>
</feature>
<evidence type="ECO:0000256" key="1">
    <source>
        <dbReference type="SAM" id="MobiDB-lite"/>
    </source>
</evidence>
<evidence type="ECO:0000313" key="5">
    <source>
        <dbReference type="Proteomes" id="UP000199087"/>
    </source>
</evidence>
<dbReference type="AlphaFoldDB" id="A0A0U1P0I1"/>
<protein>
    <submittedName>
        <fullName evidence="4">Putative lipoprotein</fullName>
    </submittedName>
</protein>
<keyword evidence="2" id="KW-0732">Signal</keyword>
<reference evidence="5" key="1">
    <citation type="submission" date="2015-05" db="EMBL/GenBank/DDBJ databases">
        <authorList>
            <person name="Urmite Genomes"/>
        </authorList>
    </citation>
    <scope>NUCLEOTIDE SEQUENCE [LARGE SCALE GENOMIC DNA]</scope>
    <source>
        <strain evidence="5">LF1</strain>
    </source>
</reference>
<proteinExistence type="predicted"/>
<evidence type="ECO:0000313" key="4">
    <source>
        <dbReference type="EMBL" id="CRK83784.1"/>
    </source>
</evidence>
<dbReference type="Pfam" id="PF13115">
    <property type="entry name" value="YtkA"/>
    <property type="match status" value="1"/>
</dbReference>
<feature type="region of interest" description="Disordered" evidence="1">
    <location>
        <begin position="129"/>
        <end position="164"/>
    </location>
</feature>
<organism evidence="4 5">
    <name type="scientific">Neobacillus massiliamazoniensis</name>
    <dbReference type="NCBI Taxonomy" id="1499688"/>
    <lineage>
        <taxon>Bacteria</taxon>
        <taxon>Bacillati</taxon>
        <taxon>Bacillota</taxon>
        <taxon>Bacilli</taxon>
        <taxon>Bacillales</taxon>
        <taxon>Bacillaceae</taxon>
        <taxon>Neobacillus</taxon>
    </lineage>
</organism>
<dbReference type="OrthoDB" id="2679563at2"/>
<gene>
    <name evidence="4" type="ORF">BN000_03778</name>
</gene>
<dbReference type="PROSITE" id="PS51257">
    <property type="entry name" value="PROKAR_LIPOPROTEIN"/>
    <property type="match status" value="1"/>
</dbReference>